<evidence type="ECO:0000313" key="2">
    <source>
        <dbReference type="EMBL" id="KAJ3564093.1"/>
    </source>
</evidence>
<reference evidence="2" key="1">
    <citation type="submission" date="2022-07" db="EMBL/GenBank/DDBJ databases">
        <title>Genome Sequence of Xylaria arbuscula.</title>
        <authorList>
            <person name="Buettner E."/>
        </authorList>
    </citation>
    <scope>NUCLEOTIDE SEQUENCE</scope>
    <source>
        <strain evidence="2">VT107</strain>
    </source>
</reference>
<sequence length="73" mass="7913">MQQNAPAATVATLWEYTGASYLAGDRGPAVAITQKERFLKGNVSAGQTPTARGQEWREKKLTSGTKSRHHDAL</sequence>
<name>A0A9W8N9V9_9PEZI</name>
<evidence type="ECO:0000256" key="1">
    <source>
        <dbReference type="SAM" id="MobiDB-lite"/>
    </source>
</evidence>
<organism evidence="2 3">
    <name type="scientific">Xylaria arbuscula</name>
    <dbReference type="NCBI Taxonomy" id="114810"/>
    <lineage>
        <taxon>Eukaryota</taxon>
        <taxon>Fungi</taxon>
        <taxon>Dikarya</taxon>
        <taxon>Ascomycota</taxon>
        <taxon>Pezizomycotina</taxon>
        <taxon>Sordariomycetes</taxon>
        <taxon>Xylariomycetidae</taxon>
        <taxon>Xylariales</taxon>
        <taxon>Xylariaceae</taxon>
        <taxon>Xylaria</taxon>
    </lineage>
</organism>
<accession>A0A9W8N9V9</accession>
<evidence type="ECO:0000313" key="3">
    <source>
        <dbReference type="Proteomes" id="UP001148614"/>
    </source>
</evidence>
<proteinExistence type="predicted"/>
<keyword evidence="3" id="KW-1185">Reference proteome</keyword>
<protein>
    <submittedName>
        <fullName evidence="2">Uncharacterized protein</fullName>
    </submittedName>
</protein>
<dbReference type="Proteomes" id="UP001148614">
    <property type="component" value="Unassembled WGS sequence"/>
</dbReference>
<gene>
    <name evidence="2" type="ORF">NPX13_g7964</name>
</gene>
<dbReference type="AlphaFoldDB" id="A0A9W8N9V9"/>
<feature type="region of interest" description="Disordered" evidence="1">
    <location>
        <begin position="41"/>
        <end position="73"/>
    </location>
</feature>
<dbReference type="EMBL" id="JANPWZ010001663">
    <property type="protein sequence ID" value="KAJ3564093.1"/>
    <property type="molecule type" value="Genomic_DNA"/>
</dbReference>
<comment type="caution">
    <text evidence="2">The sequence shown here is derived from an EMBL/GenBank/DDBJ whole genome shotgun (WGS) entry which is preliminary data.</text>
</comment>